<protein>
    <submittedName>
        <fullName evidence="2">Uncharacterized protein</fullName>
    </submittedName>
</protein>
<keyword evidence="3" id="KW-1185">Reference proteome</keyword>
<dbReference type="Proteomes" id="UP000070544">
    <property type="component" value="Unassembled WGS sequence"/>
</dbReference>
<feature type="signal peptide" evidence="1">
    <location>
        <begin position="1"/>
        <end position="19"/>
    </location>
</feature>
<dbReference type="EMBL" id="KQ965736">
    <property type="protein sequence ID" value="KXS20337.1"/>
    <property type="molecule type" value="Genomic_DNA"/>
</dbReference>
<evidence type="ECO:0000256" key="1">
    <source>
        <dbReference type="SAM" id="SignalP"/>
    </source>
</evidence>
<organism evidence="2 3">
    <name type="scientific">Gonapodya prolifera (strain JEL478)</name>
    <name type="common">Monoblepharis prolifera</name>
    <dbReference type="NCBI Taxonomy" id="1344416"/>
    <lineage>
        <taxon>Eukaryota</taxon>
        <taxon>Fungi</taxon>
        <taxon>Fungi incertae sedis</taxon>
        <taxon>Chytridiomycota</taxon>
        <taxon>Chytridiomycota incertae sedis</taxon>
        <taxon>Monoblepharidomycetes</taxon>
        <taxon>Monoblepharidales</taxon>
        <taxon>Gonapodyaceae</taxon>
        <taxon>Gonapodya</taxon>
    </lineage>
</organism>
<gene>
    <name evidence="2" type="ORF">M427DRAFT_407621</name>
</gene>
<feature type="chain" id="PRO_5007296431" evidence="1">
    <location>
        <begin position="20"/>
        <end position="192"/>
    </location>
</feature>
<evidence type="ECO:0000313" key="2">
    <source>
        <dbReference type="EMBL" id="KXS20337.1"/>
    </source>
</evidence>
<reference evidence="2 3" key="1">
    <citation type="journal article" date="2015" name="Genome Biol. Evol.">
        <title>Phylogenomic analyses indicate that early fungi evolved digesting cell walls of algal ancestors of land plants.</title>
        <authorList>
            <person name="Chang Y."/>
            <person name="Wang S."/>
            <person name="Sekimoto S."/>
            <person name="Aerts A.L."/>
            <person name="Choi C."/>
            <person name="Clum A."/>
            <person name="LaButti K.M."/>
            <person name="Lindquist E.A."/>
            <person name="Yee Ngan C."/>
            <person name="Ohm R.A."/>
            <person name="Salamov A.A."/>
            <person name="Grigoriev I.V."/>
            <person name="Spatafora J.W."/>
            <person name="Berbee M.L."/>
        </authorList>
    </citation>
    <scope>NUCLEOTIDE SEQUENCE [LARGE SCALE GENOMIC DNA]</scope>
    <source>
        <strain evidence="2 3">JEL478</strain>
    </source>
</reference>
<proteinExistence type="predicted"/>
<name>A0A139AUF0_GONPJ</name>
<sequence>MRLHAILVFTLLICASASAERILELFIRPASSSTLLHRGTITVTGLEPSSKPSARFEEATTKDMEQPTSGVIVAVLKDEETGEQWTSRVKTCSTTKPEQAVIHVDAEGHLYHFDFYLDCKAKSSKGVSTQRTSSIFIIRCIIFRSVHQFQSIDLMILSALAITESRRWRRKSSKRPHRMSAFSKSTGCISCH</sequence>
<dbReference type="AlphaFoldDB" id="A0A139AUF0"/>
<evidence type="ECO:0000313" key="3">
    <source>
        <dbReference type="Proteomes" id="UP000070544"/>
    </source>
</evidence>
<keyword evidence="1" id="KW-0732">Signal</keyword>
<accession>A0A139AUF0</accession>